<evidence type="ECO:0000256" key="2">
    <source>
        <dbReference type="ARBA" id="ARBA00010735"/>
    </source>
</evidence>
<dbReference type="InterPro" id="IPR011606">
    <property type="entry name" value="Brnchd-chn_aa_trnsp_permease"/>
</dbReference>
<name>A0ABW2Q4H7_9MICO</name>
<evidence type="ECO:0000256" key="5">
    <source>
        <dbReference type="ARBA" id="ARBA00022692"/>
    </source>
</evidence>
<evidence type="ECO:0000313" key="9">
    <source>
        <dbReference type="EMBL" id="MFC7404420.1"/>
    </source>
</evidence>
<accession>A0ABW2Q4H7</accession>
<evidence type="ECO:0000256" key="1">
    <source>
        <dbReference type="ARBA" id="ARBA00004651"/>
    </source>
</evidence>
<evidence type="ECO:0000256" key="6">
    <source>
        <dbReference type="ARBA" id="ARBA00022989"/>
    </source>
</evidence>
<comment type="similarity">
    <text evidence="2">Belongs to the AzlC family.</text>
</comment>
<proteinExistence type="inferred from homology"/>
<dbReference type="EMBL" id="JBHTCQ010000001">
    <property type="protein sequence ID" value="MFC7404420.1"/>
    <property type="molecule type" value="Genomic_DNA"/>
</dbReference>
<evidence type="ECO:0000256" key="8">
    <source>
        <dbReference type="SAM" id="Phobius"/>
    </source>
</evidence>
<dbReference type="Pfam" id="PF03591">
    <property type="entry name" value="AzlC"/>
    <property type="match status" value="1"/>
</dbReference>
<evidence type="ECO:0000256" key="7">
    <source>
        <dbReference type="ARBA" id="ARBA00023136"/>
    </source>
</evidence>
<keyword evidence="6 8" id="KW-1133">Transmembrane helix</keyword>
<keyword evidence="4" id="KW-1003">Cell membrane</keyword>
<evidence type="ECO:0000256" key="4">
    <source>
        <dbReference type="ARBA" id="ARBA00022475"/>
    </source>
</evidence>
<protein>
    <submittedName>
        <fullName evidence="9">AzlC family ABC transporter permease</fullName>
    </submittedName>
</protein>
<keyword evidence="5 8" id="KW-0812">Transmembrane</keyword>
<gene>
    <name evidence="9" type="ORF">ACFQQL_04815</name>
</gene>
<feature type="transmembrane region" description="Helical" evidence="8">
    <location>
        <begin position="20"/>
        <end position="38"/>
    </location>
</feature>
<reference evidence="10" key="1">
    <citation type="journal article" date="2019" name="Int. J. Syst. Evol. Microbiol.">
        <title>The Global Catalogue of Microorganisms (GCM) 10K type strain sequencing project: providing services to taxonomists for standard genome sequencing and annotation.</title>
        <authorList>
            <consortium name="The Broad Institute Genomics Platform"/>
            <consortium name="The Broad Institute Genome Sequencing Center for Infectious Disease"/>
            <person name="Wu L."/>
            <person name="Ma J."/>
        </authorList>
    </citation>
    <scope>NUCLEOTIDE SEQUENCE [LARGE SCALE GENOMIC DNA]</scope>
    <source>
        <strain evidence="10">JCM 1490</strain>
    </source>
</reference>
<evidence type="ECO:0000313" key="10">
    <source>
        <dbReference type="Proteomes" id="UP001596455"/>
    </source>
</evidence>
<keyword evidence="7 8" id="KW-0472">Membrane</keyword>
<dbReference type="PANTHER" id="PTHR34979">
    <property type="entry name" value="INNER MEMBRANE PROTEIN YGAZ"/>
    <property type="match status" value="1"/>
</dbReference>
<organism evidence="9 10">
    <name type="scientific">Georgenia alba</name>
    <dbReference type="NCBI Taxonomy" id="2233858"/>
    <lineage>
        <taxon>Bacteria</taxon>
        <taxon>Bacillati</taxon>
        <taxon>Actinomycetota</taxon>
        <taxon>Actinomycetes</taxon>
        <taxon>Micrococcales</taxon>
        <taxon>Bogoriellaceae</taxon>
        <taxon>Georgenia</taxon>
    </lineage>
</organism>
<evidence type="ECO:0000256" key="3">
    <source>
        <dbReference type="ARBA" id="ARBA00022448"/>
    </source>
</evidence>
<feature type="transmembrane region" description="Helical" evidence="8">
    <location>
        <begin position="164"/>
        <end position="184"/>
    </location>
</feature>
<feature type="transmembrane region" description="Helical" evidence="8">
    <location>
        <begin position="190"/>
        <end position="222"/>
    </location>
</feature>
<keyword evidence="10" id="KW-1185">Reference proteome</keyword>
<sequence>MPDGPVRTRDEVVKALRDTVGVGMGYLPLGAAFGVLLVTSGLEWWWAPVFSVVIYAGSMEFLAISLVTGGVGLVQVAATTFFVNFRHVFYGLSFPLRKIRSAPGRLYGVHALTDEAYALLATRPHAQLTGPRVLGTEIFCQMYWVTGSTVGALLGHGVGLDVEGLGFALTALFVVLTIDAYRAAPDRTSLLIALGCAVLALVVAPGAMLVLALGAFVIVLVARLAVRRSRRA</sequence>
<feature type="transmembrane region" description="Helical" evidence="8">
    <location>
        <begin position="45"/>
        <end position="67"/>
    </location>
</feature>
<dbReference type="Proteomes" id="UP001596455">
    <property type="component" value="Unassembled WGS sequence"/>
</dbReference>
<comment type="subcellular location">
    <subcellularLocation>
        <location evidence="1">Cell membrane</location>
        <topology evidence="1">Multi-pass membrane protein</topology>
    </subcellularLocation>
</comment>
<keyword evidence="3" id="KW-0813">Transport</keyword>
<comment type="caution">
    <text evidence="9">The sequence shown here is derived from an EMBL/GenBank/DDBJ whole genome shotgun (WGS) entry which is preliminary data.</text>
</comment>
<dbReference type="PANTHER" id="PTHR34979:SF1">
    <property type="entry name" value="INNER MEMBRANE PROTEIN YGAZ"/>
    <property type="match status" value="1"/>
</dbReference>
<dbReference type="RefSeq" id="WP_382391791.1">
    <property type="nucleotide sequence ID" value="NZ_JBHTCQ010000001.1"/>
</dbReference>